<dbReference type="NCBIfam" id="TIGR01066">
    <property type="entry name" value="rplM_bact"/>
    <property type="match status" value="1"/>
</dbReference>
<dbReference type="InterPro" id="IPR005822">
    <property type="entry name" value="Ribosomal_uL13"/>
</dbReference>
<dbReference type="InterPro" id="IPR005823">
    <property type="entry name" value="Ribosomal_uL13_bac-type"/>
</dbReference>
<proteinExistence type="inferred from homology"/>
<protein>
    <recommendedName>
        <fullName evidence="4">Large ribosomal subunit protein uL13</fullName>
    </recommendedName>
</protein>
<evidence type="ECO:0000256" key="2">
    <source>
        <dbReference type="ARBA" id="ARBA00022980"/>
    </source>
</evidence>
<evidence type="ECO:0000313" key="6">
    <source>
        <dbReference type="Proteomes" id="UP001628193"/>
    </source>
</evidence>
<keyword evidence="3 4" id="KW-0687">Ribonucleoprotein</keyword>
<organism evidence="5 6">
    <name type="scientific">Candidatus Magnetaquiglobus chichijimensis</name>
    <dbReference type="NCBI Taxonomy" id="3141448"/>
    <lineage>
        <taxon>Bacteria</taxon>
        <taxon>Pseudomonadati</taxon>
        <taxon>Pseudomonadota</taxon>
        <taxon>Magnetococcia</taxon>
        <taxon>Magnetococcales</taxon>
        <taxon>Candidatus Magnetaquicoccaceae</taxon>
        <taxon>Candidatus Magnetaquiglobus</taxon>
    </lineage>
</organism>
<reference evidence="5 6" key="2">
    <citation type="submission" date="2024-09" db="EMBL/GenBank/DDBJ databases">
        <title>Draft genome sequence of Candidatus Magnetaquicoccaceae bacterium FCR-1.</title>
        <authorList>
            <person name="Shimoshige H."/>
            <person name="Shimamura S."/>
            <person name="Taoka A."/>
            <person name="Kobayashi H."/>
            <person name="Maekawa T."/>
        </authorList>
    </citation>
    <scope>NUCLEOTIDE SEQUENCE [LARGE SCALE GENOMIC DNA]</scope>
    <source>
        <strain evidence="5 6">FCR-1</strain>
    </source>
</reference>
<name>A0ABQ0C6M5_9PROT</name>
<dbReference type="PANTHER" id="PTHR11545:SF2">
    <property type="entry name" value="LARGE RIBOSOMAL SUBUNIT PROTEIN UL13M"/>
    <property type="match status" value="1"/>
</dbReference>
<dbReference type="RefSeq" id="WP_420904265.1">
    <property type="nucleotide sequence ID" value="NZ_BAAFGK010000003.1"/>
</dbReference>
<evidence type="ECO:0000256" key="1">
    <source>
        <dbReference type="ARBA" id="ARBA00006227"/>
    </source>
</evidence>
<dbReference type="EMBL" id="BAAFGK010000003">
    <property type="protein sequence ID" value="GAB0056538.1"/>
    <property type="molecule type" value="Genomic_DNA"/>
</dbReference>
<keyword evidence="2 4" id="KW-0689">Ribosomal protein</keyword>
<dbReference type="Proteomes" id="UP001628193">
    <property type="component" value="Unassembled WGS sequence"/>
</dbReference>
<accession>A0ABQ0C6M5</accession>
<reference evidence="5 6" key="1">
    <citation type="submission" date="2024-05" db="EMBL/GenBank/DDBJ databases">
        <authorList>
            <consortium name="Candidatus Magnetaquicoccaceae bacterium FCR-1 genome sequencing consortium"/>
            <person name="Shimoshige H."/>
            <person name="Shimamura S."/>
            <person name="Taoka A."/>
            <person name="Kobayashi H."/>
            <person name="Maekawa T."/>
        </authorList>
    </citation>
    <scope>NUCLEOTIDE SEQUENCE [LARGE SCALE GENOMIC DNA]</scope>
    <source>
        <strain evidence="5 6">FCR-1</strain>
    </source>
</reference>
<dbReference type="SUPFAM" id="SSF52161">
    <property type="entry name" value="Ribosomal protein L13"/>
    <property type="match status" value="1"/>
</dbReference>
<evidence type="ECO:0000256" key="4">
    <source>
        <dbReference type="HAMAP-Rule" id="MF_01366"/>
    </source>
</evidence>
<dbReference type="HAMAP" id="MF_01366">
    <property type="entry name" value="Ribosomal_uL13"/>
    <property type="match status" value="1"/>
</dbReference>
<comment type="caution">
    <text evidence="5">The sequence shown here is derived from an EMBL/GenBank/DDBJ whole genome shotgun (WGS) entry which is preliminary data.</text>
</comment>
<comment type="subunit">
    <text evidence="4">Part of the 50S ribosomal subunit.</text>
</comment>
<dbReference type="InterPro" id="IPR036899">
    <property type="entry name" value="Ribosomal_uL13_sf"/>
</dbReference>
<dbReference type="PANTHER" id="PTHR11545">
    <property type="entry name" value="RIBOSOMAL PROTEIN L13"/>
    <property type="match status" value="1"/>
</dbReference>
<sequence length="144" mass="15879">MKTFTPSSKEIVNDWILIDATDKVLGRVASLAAHRLRGKHKPTFAPHMDVGDFVVIINADKVRLTGSKLEDKQYYRHSGYPGGLKTTNAATVLSGRYPERVLQNAIIGMLPKNTLGRQLGRKLKIYAGDVHPHAGQKPQPLALD</sequence>
<dbReference type="Pfam" id="PF00572">
    <property type="entry name" value="Ribosomal_L13"/>
    <property type="match status" value="1"/>
</dbReference>
<evidence type="ECO:0000313" key="5">
    <source>
        <dbReference type="EMBL" id="GAB0056538.1"/>
    </source>
</evidence>
<dbReference type="GO" id="GO:0005840">
    <property type="term" value="C:ribosome"/>
    <property type="evidence" value="ECO:0007669"/>
    <property type="project" value="UniProtKB-KW"/>
</dbReference>
<comment type="similarity">
    <text evidence="1 4">Belongs to the universal ribosomal protein uL13 family.</text>
</comment>
<gene>
    <name evidence="4 5" type="primary">rplM</name>
    <name evidence="5" type="ORF">SIID45300_00846</name>
</gene>
<comment type="function">
    <text evidence="4">This protein is one of the early assembly proteins of the 50S ribosomal subunit, although it is not seen to bind rRNA by itself. It is important during the early stages of 50S assembly.</text>
</comment>
<keyword evidence="6" id="KW-1185">Reference proteome</keyword>
<dbReference type="PIRSF" id="PIRSF002181">
    <property type="entry name" value="Ribosomal_L13"/>
    <property type="match status" value="1"/>
</dbReference>
<evidence type="ECO:0000256" key="3">
    <source>
        <dbReference type="ARBA" id="ARBA00023274"/>
    </source>
</evidence>
<dbReference type="Gene3D" id="3.90.1180.10">
    <property type="entry name" value="Ribosomal protein L13"/>
    <property type="match status" value="1"/>
</dbReference>
<dbReference type="CDD" id="cd00392">
    <property type="entry name" value="Ribosomal_L13"/>
    <property type="match status" value="1"/>
</dbReference>